<feature type="compositionally biased region" description="Basic and acidic residues" evidence="1">
    <location>
        <begin position="803"/>
        <end position="815"/>
    </location>
</feature>
<dbReference type="RefSeq" id="XP_002549262.1">
    <property type="nucleotide sequence ID" value="XM_002549216.1"/>
</dbReference>
<dbReference type="SUPFAM" id="SSF54001">
    <property type="entry name" value="Cysteine proteinases"/>
    <property type="match status" value="1"/>
</dbReference>
<dbReference type="HOGENOM" id="CLU_017969_0_0_1"/>
<dbReference type="GeneID" id="8297414"/>
<feature type="compositionally biased region" description="Polar residues" evidence="1">
    <location>
        <begin position="607"/>
        <end position="620"/>
    </location>
</feature>
<evidence type="ECO:0000313" key="3">
    <source>
        <dbReference type="EMBL" id="EER33134.1"/>
    </source>
</evidence>
<sequence length="815" mass="92962">MFKRFNKSATPETQCAIFADTYWRWYIDSYEVNDKQTLMKHTPYNQLKYSERSGDVSTIKNYFIANKLPIPTNLEIIAFLKSPFTQGDLNKTYYLIRMFQLSSTGLFLTNSRYDKLNRTIKFLGAENWDNVMCYLDALLFAMFANLESFEPILFLPNHSDYLLNQLSALLRVYVSLLRSGNLITTDITIKICEALMKLGYKEALSHRQQDSASLFEFLTSTLNMPLLTFKIDIKHGGKFNKDDDEKISKERILFVSIPNEEEEDEILEIADKGSVSHDENAYASTDTIDANMEDSVLLEECLEHYFNNSISVKRELERRATLSNITEDVAALTTGTGGKTEEEEEDDDDGKPRIVDKSMSNKYDVEMIDNINEKIRSRNNSFKSDGVRVGLRQRSSTLSIWSQADNANGGGRPRRGSIGKEVSLPAWMFLRLLPFYTDDNLMTNNLESIAKSSKEFATRRPILPICLKRYRFNSGASAGTRSRKRIIIPPFIDLPQFVADDIDDNTGSFRLILESAICHRGDTIESGHFISVVRKHTNILDETEEAANAAHWYLYDDMHKKARVVEKSFSEIFKTEWPYMLFYRLVTTEDISSASSINSAVIPPPQGSNSNYWGDNGTTSKSHKDSIPISNVSPTDPKYRDIRDKYYWYLIDEHKNYFKEEPNVVKDGNSAVTLSPQYRRNSQWSRDSHISSVNLDKESPAGKASTPNKRVSSEERSAGSTHSTATISVGDNSSHSSFWKKTMKMSAPSVRLDSTDSLGEIHKHGSPGSSDVHKTSGLPKTLRNLEDHHKKHNHHPFHKKARQRDEYKKEHCSIM</sequence>
<gene>
    <name evidence="3" type="ORF">CTRG_03559</name>
</gene>
<organism evidence="3 4">
    <name type="scientific">Candida tropicalis (strain ATCC MYA-3404 / T1)</name>
    <name type="common">Yeast</name>
    <dbReference type="NCBI Taxonomy" id="294747"/>
    <lineage>
        <taxon>Eukaryota</taxon>
        <taxon>Fungi</taxon>
        <taxon>Dikarya</taxon>
        <taxon>Ascomycota</taxon>
        <taxon>Saccharomycotina</taxon>
        <taxon>Pichiomycetes</taxon>
        <taxon>Debaryomycetaceae</taxon>
        <taxon>Candida/Lodderomyces clade</taxon>
        <taxon>Candida</taxon>
    </lineage>
</organism>
<dbReference type="InterPro" id="IPR001394">
    <property type="entry name" value="Peptidase_C19_UCH"/>
</dbReference>
<dbReference type="OrthoDB" id="6287070at2759"/>
<feature type="region of interest" description="Disordered" evidence="1">
    <location>
        <begin position="757"/>
        <end position="815"/>
    </location>
</feature>
<feature type="region of interest" description="Disordered" evidence="1">
    <location>
        <begin position="605"/>
        <end position="635"/>
    </location>
</feature>
<evidence type="ECO:0000259" key="2">
    <source>
        <dbReference type="PROSITE" id="PS50235"/>
    </source>
</evidence>
<dbReference type="InterPro" id="IPR038765">
    <property type="entry name" value="Papain-like_cys_pep_sf"/>
</dbReference>
<evidence type="ECO:0000256" key="1">
    <source>
        <dbReference type="SAM" id="MobiDB-lite"/>
    </source>
</evidence>
<accession>C5MBW7</accession>
<dbReference type="GO" id="GO:0004843">
    <property type="term" value="F:cysteine-type deubiquitinase activity"/>
    <property type="evidence" value="ECO:0007669"/>
    <property type="project" value="InterPro"/>
</dbReference>
<dbReference type="Proteomes" id="UP000002037">
    <property type="component" value="Unassembled WGS sequence"/>
</dbReference>
<dbReference type="AlphaFoldDB" id="C5MBW7"/>
<feature type="region of interest" description="Disordered" evidence="1">
    <location>
        <begin position="676"/>
        <end position="735"/>
    </location>
</feature>
<dbReference type="eggNOG" id="ENOG502QWTH">
    <property type="taxonomic scope" value="Eukaryota"/>
</dbReference>
<dbReference type="Gene3D" id="3.90.70.10">
    <property type="entry name" value="Cysteine proteinases"/>
    <property type="match status" value="2"/>
</dbReference>
<proteinExistence type="predicted"/>
<dbReference type="STRING" id="294747.C5MBW7"/>
<dbReference type="GO" id="GO:0016579">
    <property type="term" value="P:protein deubiquitination"/>
    <property type="evidence" value="ECO:0007669"/>
    <property type="project" value="InterPro"/>
</dbReference>
<dbReference type="KEGG" id="ctp:CTRG_03559"/>
<reference evidence="3 4" key="1">
    <citation type="journal article" date="2009" name="Nature">
        <title>Evolution of pathogenicity and sexual reproduction in eight Candida genomes.</title>
        <authorList>
            <person name="Butler G."/>
            <person name="Rasmussen M.D."/>
            <person name="Lin M.F."/>
            <person name="Santos M.A."/>
            <person name="Sakthikumar S."/>
            <person name="Munro C.A."/>
            <person name="Rheinbay E."/>
            <person name="Grabherr M."/>
            <person name="Forche A."/>
            <person name="Reedy J.L."/>
            <person name="Agrafioti I."/>
            <person name="Arnaud M.B."/>
            <person name="Bates S."/>
            <person name="Brown A.J."/>
            <person name="Brunke S."/>
            <person name="Costanzo M.C."/>
            <person name="Fitzpatrick D.A."/>
            <person name="de Groot P.W."/>
            <person name="Harris D."/>
            <person name="Hoyer L.L."/>
            <person name="Hube B."/>
            <person name="Klis F.M."/>
            <person name="Kodira C."/>
            <person name="Lennard N."/>
            <person name="Logue M.E."/>
            <person name="Martin R."/>
            <person name="Neiman A.M."/>
            <person name="Nikolaou E."/>
            <person name="Quail M.A."/>
            <person name="Quinn J."/>
            <person name="Santos M.C."/>
            <person name="Schmitzberger F.F."/>
            <person name="Sherlock G."/>
            <person name="Shah P."/>
            <person name="Silverstein K.A."/>
            <person name="Skrzypek M.S."/>
            <person name="Soll D."/>
            <person name="Staggs R."/>
            <person name="Stansfield I."/>
            <person name="Stumpf M.P."/>
            <person name="Sudbery P.E."/>
            <person name="Srikantha T."/>
            <person name="Zeng Q."/>
            <person name="Berman J."/>
            <person name="Berriman M."/>
            <person name="Heitman J."/>
            <person name="Gow N.A."/>
            <person name="Lorenz M.C."/>
            <person name="Birren B.W."/>
            <person name="Kellis M."/>
            <person name="Cuomo C.A."/>
        </authorList>
    </citation>
    <scope>NUCLEOTIDE SEQUENCE [LARGE SCALE GENOMIC DNA]</scope>
    <source>
        <strain evidence="4">ATCC MYA-3404 / T1</strain>
    </source>
</reference>
<dbReference type="EMBL" id="GG692398">
    <property type="protein sequence ID" value="EER33134.1"/>
    <property type="molecule type" value="Genomic_DNA"/>
</dbReference>
<keyword evidence="4" id="KW-1185">Reference proteome</keyword>
<dbReference type="VEuPathDB" id="FungiDB:CTRG_03559"/>
<dbReference type="Pfam" id="PF00443">
    <property type="entry name" value="UCH"/>
    <property type="match status" value="1"/>
</dbReference>
<protein>
    <recommendedName>
        <fullName evidence="2">USP domain-containing protein</fullName>
    </recommendedName>
</protein>
<feature type="compositionally biased region" description="Basic residues" evidence="1">
    <location>
        <begin position="789"/>
        <end position="802"/>
    </location>
</feature>
<feature type="compositionally biased region" description="Polar residues" evidence="1">
    <location>
        <begin position="718"/>
        <end position="735"/>
    </location>
</feature>
<evidence type="ECO:0000313" key="4">
    <source>
        <dbReference type="Proteomes" id="UP000002037"/>
    </source>
</evidence>
<dbReference type="PROSITE" id="PS50235">
    <property type="entry name" value="USP_3"/>
    <property type="match status" value="1"/>
</dbReference>
<feature type="domain" description="USP" evidence="2">
    <location>
        <begin position="123"/>
        <end position="586"/>
    </location>
</feature>
<feature type="region of interest" description="Disordered" evidence="1">
    <location>
        <begin position="331"/>
        <end position="356"/>
    </location>
</feature>
<name>C5MBW7_CANTT</name>
<feature type="compositionally biased region" description="Polar residues" evidence="1">
    <location>
        <begin position="676"/>
        <end position="694"/>
    </location>
</feature>
<dbReference type="InterPro" id="IPR028889">
    <property type="entry name" value="USP"/>
</dbReference>